<keyword evidence="2" id="KW-1185">Reference proteome</keyword>
<accession>A0A3S1APS8</accession>
<dbReference type="EMBL" id="RSCL01000003">
    <property type="protein sequence ID" value="RUT08175.1"/>
    <property type="molecule type" value="Genomic_DNA"/>
</dbReference>
<organism evidence="1 2">
    <name type="scientific">Dulcicalothrix desertica PCC 7102</name>
    <dbReference type="NCBI Taxonomy" id="232991"/>
    <lineage>
        <taxon>Bacteria</taxon>
        <taxon>Bacillati</taxon>
        <taxon>Cyanobacteriota</taxon>
        <taxon>Cyanophyceae</taxon>
        <taxon>Nostocales</taxon>
        <taxon>Calotrichaceae</taxon>
        <taxon>Dulcicalothrix</taxon>
    </lineage>
</organism>
<dbReference type="RefSeq" id="WP_201800695.1">
    <property type="nucleotide sequence ID" value="NZ_RSCL01000003.1"/>
</dbReference>
<reference evidence="1" key="2">
    <citation type="journal article" date="2019" name="Genome Biol. Evol.">
        <title>Day and night: Metabolic profiles and evolutionary relationships of six axenic non-marine cyanobacteria.</title>
        <authorList>
            <person name="Will S.E."/>
            <person name="Henke P."/>
            <person name="Boedeker C."/>
            <person name="Huang S."/>
            <person name="Brinkmann H."/>
            <person name="Rohde M."/>
            <person name="Jarek M."/>
            <person name="Friedl T."/>
            <person name="Seufert S."/>
            <person name="Schumacher M."/>
            <person name="Overmann J."/>
            <person name="Neumann-Schaal M."/>
            <person name="Petersen J."/>
        </authorList>
    </citation>
    <scope>NUCLEOTIDE SEQUENCE [LARGE SCALE GENOMIC DNA]</scope>
    <source>
        <strain evidence="1">PCC 7102</strain>
    </source>
</reference>
<dbReference type="AlphaFoldDB" id="A0A3S1APS8"/>
<evidence type="ECO:0008006" key="3">
    <source>
        <dbReference type="Google" id="ProtNLM"/>
    </source>
</evidence>
<dbReference type="InterPro" id="IPR029060">
    <property type="entry name" value="PIN-like_dom_sf"/>
</dbReference>
<dbReference type="SUPFAM" id="SSF88723">
    <property type="entry name" value="PIN domain-like"/>
    <property type="match status" value="1"/>
</dbReference>
<name>A0A3S1APS8_9CYAN</name>
<sequence>MGDKAKAILSAPDSQLVIPATVLAEAVWIVERGRTSISEAITIVESINLDTRAVVYPSDTNVIQKTINLVAIGEMHDRQIVATAMVLEQQGEKVALLSCDQNITASGLVTIIW</sequence>
<comment type="caution">
    <text evidence="1">The sequence shown here is derived from an EMBL/GenBank/DDBJ whole genome shotgun (WGS) entry which is preliminary data.</text>
</comment>
<evidence type="ECO:0000313" key="2">
    <source>
        <dbReference type="Proteomes" id="UP000271624"/>
    </source>
</evidence>
<gene>
    <name evidence="1" type="ORF">DSM106972_013430</name>
</gene>
<evidence type="ECO:0000313" key="1">
    <source>
        <dbReference type="EMBL" id="RUT08175.1"/>
    </source>
</evidence>
<protein>
    <recommendedName>
        <fullName evidence="3">PIN domain-containing protein</fullName>
    </recommendedName>
</protein>
<dbReference type="Proteomes" id="UP000271624">
    <property type="component" value="Unassembled WGS sequence"/>
</dbReference>
<proteinExistence type="predicted"/>
<reference evidence="1" key="1">
    <citation type="submission" date="2018-12" db="EMBL/GenBank/DDBJ databases">
        <authorList>
            <person name="Will S."/>
            <person name="Neumann-Schaal M."/>
            <person name="Henke P."/>
        </authorList>
    </citation>
    <scope>NUCLEOTIDE SEQUENCE</scope>
    <source>
        <strain evidence="1">PCC 7102</strain>
    </source>
</reference>